<dbReference type="EMBL" id="JABVED010000005">
    <property type="protein sequence ID" value="MBC6447899.1"/>
    <property type="molecule type" value="Genomic_DNA"/>
</dbReference>
<dbReference type="RefSeq" id="WP_187220380.1">
    <property type="nucleotide sequence ID" value="NZ_JABVED010000005.1"/>
</dbReference>
<reference evidence="3 4" key="1">
    <citation type="submission" date="2020-06" db="EMBL/GenBank/DDBJ databases">
        <title>Actinokineospora xiongansis sp. nov., isolated from soil of Baiyangdian.</title>
        <authorList>
            <person name="Zhang X."/>
        </authorList>
    </citation>
    <scope>NUCLEOTIDE SEQUENCE [LARGE SCALE GENOMIC DNA]</scope>
    <source>
        <strain evidence="3 4">HBU206404</strain>
    </source>
</reference>
<dbReference type="PANTHER" id="PTHR42993">
    <property type="entry name" value="MAOC-LIKE DEHYDRATASE DOMAIN-CONTAINING PROTEIN"/>
    <property type="match status" value="1"/>
</dbReference>
<dbReference type="SUPFAM" id="SSF54637">
    <property type="entry name" value="Thioesterase/thiol ester dehydrase-isomerase"/>
    <property type="match status" value="1"/>
</dbReference>
<dbReference type="Gene3D" id="3.10.129.10">
    <property type="entry name" value="Hotdog Thioesterase"/>
    <property type="match status" value="1"/>
</dbReference>
<feature type="domain" description="MaoC-like" evidence="2">
    <location>
        <begin position="19"/>
        <end position="120"/>
    </location>
</feature>
<dbReference type="InterPro" id="IPR039375">
    <property type="entry name" value="NodN-like"/>
</dbReference>
<dbReference type="CDD" id="cd03450">
    <property type="entry name" value="NodN"/>
    <property type="match status" value="1"/>
</dbReference>
<dbReference type="InterPro" id="IPR002539">
    <property type="entry name" value="MaoC-like_dom"/>
</dbReference>
<evidence type="ECO:0000259" key="2">
    <source>
        <dbReference type="Pfam" id="PF01575"/>
    </source>
</evidence>
<proteinExistence type="inferred from homology"/>
<organism evidence="3 4">
    <name type="scientific">Actinokineospora xionganensis</name>
    <dbReference type="NCBI Taxonomy" id="2684470"/>
    <lineage>
        <taxon>Bacteria</taxon>
        <taxon>Bacillati</taxon>
        <taxon>Actinomycetota</taxon>
        <taxon>Actinomycetes</taxon>
        <taxon>Pseudonocardiales</taxon>
        <taxon>Pseudonocardiaceae</taxon>
        <taxon>Actinokineospora</taxon>
    </lineage>
</organism>
<keyword evidence="4" id="KW-1185">Reference proteome</keyword>
<comment type="caution">
    <text evidence="3">The sequence shown here is derived from an EMBL/GenBank/DDBJ whole genome shotgun (WGS) entry which is preliminary data.</text>
</comment>
<evidence type="ECO:0000313" key="4">
    <source>
        <dbReference type="Proteomes" id="UP000734823"/>
    </source>
</evidence>
<dbReference type="Proteomes" id="UP000734823">
    <property type="component" value="Unassembled WGS sequence"/>
</dbReference>
<dbReference type="Pfam" id="PF01575">
    <property type="entry name" value="MaoC_dehydratas"/>
    <property type="match status" value="1"/>
</dbReference>
<evidence type="ECO:0000313" key="3">
    <source>
        <dbReference type="EMBL" id="MBC6447899.1"/>
    </source>
</evidence>
<comment type="similarity">
    <text evidence="1">Belongs to the enoyl-CoA hydratase/isomerase family.</text>
</comment>
<sequence>MRTFDGVAELARSLGHIGESPWRRLTQSEVTAFAEATGDRQWIHVDPDRAATGPFGRAIGHGYYLLALLPVLMAEVFAIDGVGAVVNTGVDHLRFHRPVPVGARLRISVALTEAELRRRGVAEVAFEVGLEVEDVADPAMTATIRQMVRPPMMRP</sequence>
<dbReference type="PANTHER" id="PTHR42993:SF1">
    <property type="entry name" value="MAOC-LIKE DEHYDRATASE DOMAIN-CONTAINING PROTEIN"/>
    <property type="match status" value="1"/>
</dbReference>
<name>A0ABR7L5E3_9PSEU</name>
<accession>A0ABR7L5E3</accession>
<evidence type="ECO:0000256" key="1">
    <source>
        <dbReference type="ARBA" id="ARBA00005254"/>
    </source>
</evidence>
<protein>
    <submittedName>
        <fullName evidence="3">MaoC family dehydratase</fullName>
    </submittedName>
</protein>
<dbReference type="InterPro" id="IPR029069">
    <property type="entry name" value="HotDog_dom_sf"/>
</dbReference>
<gene>
    <name evidence="3" type="ORF">GPZ80_12025</name>
</gene>